<evidence type="ECO:0000313" key="2">
    <source>
        <dbReference type="EMBL" id="MBR8827988.1"/>
    </source>
</evidence>
<dbReference type="PIRSF" id="PIRSF029347">
    <property type="entry name" value="RecF"/>
    <property type="match status" value="1"/>
</dbReference>
<dbReference type="SUPFAM" id="SSF52540">
    <property type="entry name" value="P-loop containing nucleoside triphosphate hydrolases"/>
    <property type="match status" value="1"/>
</dbReference>
<dbReference type="InterPro" id="IPR003959">
    <property type="entry name" value="ATPase_AAA_core"/>
</dbReference>
<name>A0A941GVE7_9CHRO</name>
<proteinExistence type="predicted"/>
<dbReference type="GO" id="GO:0005524">
    <property type="term" value="F:ATP binding"/>
    <property type="evidence" value="ECO:0007669"/>
    <property type="project" value="InterPro"/>
</dbReference>
<evidence type="ECO:0000313" key="3">
    <source>
        <dbReference type="Proteomes" id="UP000767446"/>
    </source>
</evidence>
<dbReference type="NCBIfam" id="NF047739">
    <property type="entry name" value="antiphage_MADS3"/>
    <property type="match status" value="1"/>
</dbReference>
<protein>
    <submittedName>
        <fullName evidence="2">AAA family ATPase</fullName>
    </submittedName>
</protein>
<dbReference type="AlphaFoldDB" id="A0A941GVE7"/>
<evidence type="ECO:0000259" key="1">
    <source>
        <dbReference type="Pfam" id="PF13304"/>
    </source>
</evidence>
<sequence>MLSRVQALNYRCLRYIDLPLLPFQVLIGPNASGKSSFLDVVNLLGDYVQFGLDDALLRTYQNPNGRATSLEQLIFNQASSSFELALELKIPENLASKHKYTRYEVKFGQQENGEMMIAAENLWLYSEELPYSPVVDPKTILVAPGNQRKPNQNWHKVVSKNPGSGNDYYKAESTDWNITFKVGARKSSLGGLMQDVEKFPVSLWVQNLLREGIHILALNSIAMRRPCSPSETRNFKVDGSNLPLVVQDLKRKNPEFLQAWLEHIQTVLPDVETILVQERTEDKHLYLGIKYYSGDNCVPSWLLSDGTLRMLALTLLAYLPTHSGIYLIEEPENGIHPQAIEAVFQSLSSVYDSQIILATHSPLLLSLAKKEQILCFSKNDSGATEIIPGNKHPALENWQNQISLSTLYAGGVLG</sequence>
<gene>
    <name evidence="2" type="ORF">DSM107014_08825</name>
</gene>
<accession>A0A941GVE7</accession>
<dbReference type="Pfam" id="PF13304">
    <property type="entry name" value="AAA_21"/>
    <property type="match status" value="1"/>
</dbReference>
<dbReference type="PANTHER" id="PTHR40396">
    <property type="entry name" value="ATPASE-LIKE PROTEIN"/>
    <property type="match status" value="1"/>
</dbReference>
<dbReference type="EMBL" id="JADQBC010000050">
    <property type="protein sequence ID" value="MBR8827988.1"/>
    <property type="molecule type" value="Genomic_DNA"/>
</dbReference>
<organism evidence="2 3">
    <name type="scientific">Gomphosphaeria aponina SAG 52.96 = DSM 107014</name>
    <dbReference type="NCBI Taxonomy" id="1521640"/>
    <lineage>
        <taxon>Bacteria</taxon>
        <taxon>Bacillati</taxon>
        <taxon>Cyanobacteriota</taxon>
        <taxon>Cyanophyceae</taxon>
        <taxon>Oscillatoriophycideae</taxon>
        <taxon>Chroococcales</taxon>
        <taxon>Gomphosphaeriaceae</taxon>
        <taxon>Gomphosphaeria</taxon>
    </lineage>
</organism>
<reference evidence="2" key="1">
    <citation type="submission" date="2021-02" db="EMBL/GenBank/DDBJ databases">
        <title>Metagenome analyses of Stigonema ocellatum DSM 106950, Chlorogloea purpurea SAG 13.99 and Gomphosphaeria aponina DSM 107014.</title>
        <authorList>
            <person name="Marter P."/>
            <person name="Huang S."/>
        </authorList>
    </citation>
    <scope>NUCLEOTIDE SEQUENCE</scope>
    <source>
        <strain evidence="2">JP213</strain>
    </source>
</reference>
<dbReference type="InterPro" id="IPR014555">
    <property type="entry name" value="RecF-like"/>
</dbReference>
<dbReference type="Gene3D" id="3.40.50.300">
    <property type="entry name" value="P-loop containing nucleotide triphosphate hydrolases"/>
    <property type="match status" value="2"/>
</dbReference>
<dbReference type="PANTHER" id="PTHR40396:SF1">
    <property type="entry name" value="ATPASE AAA-TYPE CORE DOMAIN-CONTAINING PROTEIN"/>
    <property type="match status" value="1"/>
</dbReference>
<dbReference type="GO" id="GO:0016887">
    <property type="term" value="F:ATP hydrolysis activity"/>
    <property type="evidence" value="ECO:0007669"/>
    <property type="project" value="InterPro"/>
</dbReference>
<feature type="domain" description="ATPase AAA-type core" evidence="1">
    <location>
        <begin position="254"/>
        <end position="366"/>
    </location>
</feature>
<dbReference type="Proteomes" id="UP000767446">
    <property type="component" value="Unassembled WGS sequence"/>
</dbReference>
<comment type="caution">
    <text evidence="2">The sequence shown here is derived from an EMBL/GenBank/DDBJ whole genome shotgun (WGS) entry which is preliminary data.</text>
</comment>
<dbReference type="InterPro" id="IPR027417">
    <property type="entry name" value="P-loop_NTPase"/>
</dbReference>